<keyword evidence="1" id="KW-0812">Transmembrane</keyword>
<comment type="caution">
    <text evidence="2">The sequence shown here is derived from an EMBL/GenBank/DDBJ whole genome shotgun (WGS) entry which is preliminary data.</text>
</comment>
<dbReference type="EMBL" id="JAMCCK010000044">
    <property type="protein sequence ID" value="MCL3997365.1"/>
    <property type="molecule type" value="Genomic_DNA"/>
</dbReference>
<name>A0ABT0P0X0_9ACTN</name>
<feature type="transmembrane region" description="Helical" evidence="1">
    <location>
        <begin position="36"/>
        <end position="60"/>
    </location>
</feature>
<organism evidence="2 3">
    <name type="scientific">Streptomyces lavenduligriseus</name>
    <dbReference type="NCBI Taxonomy" id="67315"/>
    <lineage>
        <taxon>Bacteria</taxon>
        <taxon>Bacillati</taxon>
        <taxon>Actinomycetota</taxon>
        <taxon>Actinomycetes</taxon>
        <taxon>Kitasatosporales</taxon>
        <taxon>Streptomycetaceae</taxon>
        <taxon>Streptomyces</taxon>
    </lineage>
</organism>
<evidence type="ECO:0000313" key="2">
    <source>
        <dbReference type="EMBL" id="MCL3997365.1"/>
    </source>
</evidence>
<keyword evidence="1" id="KW-1133">Transmembrane helix</keyword>
<reference evidence="2 3" key="1">
    <citation type="submission" date="2022-05" db="EMBL/GenBank/DDBJ databases">
        <title>Genome Resource of Streptomyces lavenduligriseus GA1-1, a Strain with Broad-Spectrum Antifungal Activity against Phytopathogenic Fungi.</title>
        <authorList>
            <person name="Qi D."/>
        </authorList>
    </citation>
    <scope>NUCLEOTIDE SEQUENCE [LARGE SCALE GENOMIC DNA]</scope>
    <source>
        <strain evidence="2 3">GA1-1</strain>
    </source>
</reference>
<dbReference type="RefSeq" id="WP_249492234.1">
    <property type="nucleotide sequence ID" value="NZ_JAMCCK010000044.1"/>
</dbReference>
<accession>A0ABT0P0X0</accession>
<evidence type="ECO:0000256" key="1">
    <source>
        <dbReference type="SAM" id="Phobius"/>
    </source>
</evidence>
<keyword evidence="3" id="KW-1185">Reference proteome</keyword>
<sequence length="89" mass="9066">MSPNSKRALAHLIAVLVSAIVGLIAAICAEKMMDDATGWTCLAVSGAAFAAMFGLSATVIGQFQFTDTRLPQSPTASQVPPSTSGTPTP</sequence>
<gene>
    <name evidence="2" type="ORF">M4438_28370</name>
</gene>
<dbReference type="Proteomes" id="UP001202052">
    <property type="component" value="Unassembled WGS sequence"/>
</dbReference>
<keyword evidence="1" id="KW-0472">Membrane</keyword>
<proteinExistence type="predicted"/>
<evidence type="ECO:0008006" key="4">
    <source>
        <dbReference type="Google" id="ProtNLM"/>
    </source>
</evidence>
<evidence type="ECO:0000313" key="3">
    <source>
        <dbReference type="Proteomes" id="UP001202052"/>
    </source>
</evidence>
<protein>
    <recommendedName>
        <fullName evidence="4">Integral membrane protein</fullName>
    </recommendedName>
</protein>